<dbReference type="Proteomes" id="UP001500282">
    <property type="component" value="Unassembled WGS sequence"/>
</dbReference>
<dbReference type="InterPro" id="IPR036390">
    <property type="entry name" value="WH_DNA-bd_sf"/>
</dbReference>
<accession>A0ABN1WKM7</accession>
<protein>
    <recommendedName>
        <fullName evidence="1">HTH marR-type domain-containing protein</fullName>
    </recommendedName>
</protein>
<comment type="caution">
    <text evidence="2">The sequence shown here is derived from an EMBL/GenBank/DDBJ whole genome shotgun (WGS) entry which is preliminary data.</text>
</comment>
<keyword evidence="3" id="KW-1185">Reference proteome</keyword>
<dbReference type="InterPro" id="IPR036388">
    <property type="entry name" value="WH-like_DNA-bd_sf"/>
</dbReference>
<organism evidence="2 3">
    <name type="scientific">Streptomyces javensis</name>
    <dbReference type="NCBI Taxonomy" id="114698"/>
    <lineage>
        <taxon>Bacteria</taxon>
        <taxon>Bacillati</taxon>
        <taxon>Actinomycetota</taxon>
        <taxon>Actinomycetes</taxon>
        <taxon>Kitasatosporales</taxon>
        <taxon>Streptomycetaceae</taxon>
        <taxon>Streptomyces</taxon>
        <taxon>Streptomyces violaceusniger group</taxon>
    </lineage>
</organism>
<dbReference type="SUPFAM" id="SSF46785">
    <property type="entry name" value="Winged helix' DNA-binding domain"/>
    <property type="match status" value="1"/>
</dbReference>
<dbReference type="InterPro" id="IPR000835">
    <property type="entry name" value="HTH_MarR-typ"/>
</dbReference>
<dbReference type="PANTHER" id="PTHR33164">
    <property type="entry name" value="TRANSCRIPTIONAL REGULATOR, MARR FAMILY"/>
    <property type="match status" value="1"/>
</dbReference>
<evidence type="ECO:0000313" key="3">
    <source>
        <dbReference type="Proteomes" id="UP001500282"/>
    </source>
</evidence>
<evidence type="ECO:0000259" key="1">
    <source>
        <dbReference type="PROSITE" id="PS50995"/>
    </source>
</evidence>
<sequence>MLSINASMLMLRSRGPYAVRVSSALPYINPFDDGRSPTGAAAGMDEASSLIDAVFRFERAVTRIGNTRLRPWKMTLSSYTALRILANQPHLSLAQLSRRCYARPQTMTRMVTQLENRGFVARAAHPESERALSLQVTEAGLAALEEMSDEVLKISDTLNATLGRDDIVATDGRLRQAALVVENELRDMGRPEE</sequence>
<dbReference type="PROSITE" id="PS50995">
    <property type="entry name" value="HTH_MARR_2"/>
    <property type="match status" value="1"/>
</dbReference>
<dbReference type="Gene3D" id="1.10.10.10">
    <property type="entry name" value="Winged helix-like DNA-binding domain superfamily/Winged helix DNA-binding domain"/>
    <property type="match status" value="1"/>
</dbReference>
<dbReference type="SMART" id="SM00347">
    <property type="entry name" value="HTH_MARR"/>
    <property type="match status" value="1"/>
</dbReference>
<proteinExistence type="predicted"/>
<feature type="domain" description="HTH marR-type" evidence="1">
    <location>
        <begin position="47"/>
        <end position="183"/>
    </location>
</feature>
<dbReference type="InterPro" id="IPR039422">
    <property type="entry name" value="MarR/SlyA-like"/>
</dbReference>
<evidence type="ECO:0000313" key="2">
    <source>
        <dbReference type="EMBL" id="GAA1250991.1"/>
    </source>
</evidence>
<gene>
    <name evidence="2" type="ORF">GCM10009579_05930</name>
</gene>
<dbReference type="Pfam" id="PF01047">
    <property type="entry name" value="MarR"/>
    <property type="match status" value="1"/>
</dbReference>
<reference evidence="2 3" key="1">
    <citation type="journal article" date="2019" name="Int. J. Syst. Evol. Microbiol.">
        <title>The Global Catalogue of Microorganisms (GCM) 10K type strain sequencing project: providing services to taxonomists for standard genome sequencing and annotation.</title>
        <authorList>
            <consortium name="The Broad Institute Genomics Platform"/>
            <consortium name="The Broad Institute Genome Sequencing Center for Infectious Disease"/>
            <person name="Wu L."/>
            <person name="Ma J."/>
        </authorList>
    </citation>
    <scope>NUCLEOTIDE SEQUENCE [LARGE SCALE GENOMIC DNA]</scope>
    <source>
        <strain evidence="2 3">JCM 11448</strain>
    </source>
</reference>
<dbReference type="EMBL" id="BAAAIH010000002">
    <property type="protein sequence ID" value="GAA1250991.1"/>
    <property type="molecule type" value="Genomic_DNA"/>
</dbReference>
<dbReference type="PANTHER" id="PTHR33164:SF43">
    <property type="entry name" value="HTH-TYPE TRANSCRIPTIONAL REPRESSOR YETL"/>
    <property type="match status" value="1"/>
</dbReference>
<name>A0ABN1WKM7_9ACTN</name>